<dbReference type="AlphaFoldDB" id="A0A094Q5Z6"/>
<protein>
    <recommendedName>
        <fullName evidence="2">tRNA (guanine(46)-N(7))-methyltransferase</fullName>
        <ecNumber evidence="2">2.1.1.33</ecNumber>
    </recommendedName>
</protein>
<proteinExistence type="inferred from homology"/>
<keyword evidence="5" id="KW-0949">S-adenosyl-L-methionine</keyword>
<dbReference type="GO" id="GO:0008176">
    <property type="term" value="F:tRNA (guanine(46)-N7)-methyltransferase activity"/>
    <property type="evidence" value="ECO:0007669"/>
    <property type="project" value="UniProtKB-EC"/>
</dbReference>
<evidence type="ECO:0000256" key="5">
    <source>
        <dbReference type="ARBA" id="ARBA00022691"/>
    </source>
</evidence>
<dbReference type="EC" id="2.1.1.33" evidence="2"/>
<accession>A0A094Q5Z6</accession>
<evidence type="ECO:0000256" key="4">
    <source>
        <dbReference type="ARBA" id="ARBA00022679"/>
    </source>
</evidence>
<name>A0A094Q5Z6_9ZZZZ</name>
<dbReference type="Gene3D" id="3.40.50.150">
    <property type="entry name" value="Vaccinia Virus protein VP39"/>
    <property type="match status" value="1"/>
</dbReference>
<evidence type="ECO:0000256" key="2">
    <source>
        <dbReference type="ARBA" id="ARBA00011977"/>
    </source>
</evidence>
<evidence type="ECO:0000313" key="7">
    <source>
        <dbReference type="EMBL" id="KGA17474.1"/>
    </source>
</evidence>
<dbReference type="PANTHER" id="PTHR23417">
    <property type="entry name" value="3-DEOXY-D-MANNO-OCTULOSONIC-ACID TRANSFERASE/TRNA GUANINE-N 7 - -METHYLTRANSFERASE"/>
    <property type="match status" value="1"/>
</dbReference>
<evidence type="ECO:0000256" key="6">
    <source>
        <dbReference type="ARBA" id="ARBA00022694"/>
    </source>
</evidence>
<dbReference type="PROSITE" id="PS51625">
    <property type="entry name" value="SAM_MT_TRMB"/>
    <property type="match status" value="1"/>
</dbReference>
<sequence length="220" mass="25135">METRSVRSYRLRGSRITRSQASALERFWPLYGIEIPEGKLDLPGLFPHSEKIIMEIGFGMGEATALIGRDFPNDGFLAVEVHFPGVGKLMARIEELGLKNVRIMETDVHPLFEEHLEDQSLDGIHLFFPDPWQKKKHNKRRIINPTFLTLIAPKIKTGGFIHIATDWVPYAEVIEEVFASSAVFEGGVVDRPDWRPLTRFEGQGITKDHQVTDLRYIKIN</sequence>
<comment type="catalytic activity">
    <reaction evidence="1">
        <text>guanosine(46) in tRNA + S-adenosyl-L-methionine = N(7)-methylguanosine(46) in tRNA + S-adenosyl-L-homocysteine</text>
        <dbReference type="Rhea" id="RHEA:42708"/>
        <dbReference type="Rhea" id="RHEA-COMP:10188"/>
        <dbReference type="Rhea" id="RHEA-COMP:10189"/>
        <dbReference type="ChEBI" id="CHEBI:57856"/>
        <dbReference type="ChEBI" id="CHEBI:59789"/>
        <dbReference type="ChEBI" id="CHEBI:74269"/>
        <dbReference type="ChEBI" id="CHEBI:74480"/>
        <dbReference type="EC" id="2.1.1.33"/>
    </reaction>
</comment>
<dbReference type="InterPro" id="IPR003358">
    <property type="entry name" value="tRNA_(Gua-N-7)_MeTrfase_Trmb"/>
</dbReference>
<organism evidence="7">
    <name type="scientific">freshwater metagenome</name>
    <dbReference type="NCBI Taxonomy" id="449393"/>
    <lineage>
        <taxon>unclassified sequences</taxon>
        <taxon>metagenomes</taxon>
        <taxon>ecological metagenomes</taxon>
    </lineage>
</organism>
<dbReference type="HAMAP" id="MF_01057">
    <property type="entry name" value="tRNA_methyltr_TrmB"/>
    <property type="match status" value="1"/>
</dbReference>
<dbReference type="EMBL" id="JNSK01000042">
    <property type="protein sequence ID" value="KGA17474.1"/>
    <property type="molecule type" value="Genomic_DNA"/>
</dbReference>
<dbReference type="InterPro" id="IPR029063">
    <property type="entry name" value="SAM-dependent_MTases_sf"/>
</dbReference>
<dbReference type="GO" id="GO:0043527">
    <property type="term" value="C:tRNA methyltransferase complex"/>
    <property type="evidence" value="ECO:0007669"/>
    <property type="project" value="TreeGrafter"/>
</dbReference>
<keyword evidence="3" id="KW-0489">Methyltransferase</keyword>
<reference evidence="7" key="1">
    <citation type="submission" date="2014-05" db="EMBL/GenBank/DDBJ databases">
        <title>Key roles for freshwater Actinobacteria revealed by deep metagenomic sequencing.</title>
        <authorList>
            <person name="Ghai R."/>
            <person name="Mizuno C.M."/>
            <person name="Picazo A."/>
            <person name="Camacho A."/>
            <person name="Rodriguez-Valera F."/>
        </authorList>
    </citation>
    <scope>NUCLEOTIDE SEQUENCE</scope>
</reference>
<dbReference type="PANTHER" id="PTHR23417:SF14">
    <property type="entry name" value="PENTACOTRIPEPTIDE-REPEAT REGION OF PRORP DOMAIN-CONTAINING PROTEIN"/>
    <property type="match status" value="1"/>
</dbReference>
<evidence type="ECO:0000256" key="3">
    <source>
        <dbReference type="ARBA" id="ARBA00022603"/>
    </source>
</evidence>
<keyword evidence="4" id="KW-0808">Transferase</keyword>
<dbReference type="Pfam" id="PF02390">
    <property type="entry name" value="Methyltransf_4"/>
    <property type="match status" value="1"/>
</dbReference>
<keyword evidence="6" id="KW-0819">tRNA processing</keyword>
<dbReference type="InterPro" id="IPR055361">
    <property type="entry name" value="tRNA_methyltr_TrmB_bact"/>
</dbReference>
<gene>
    <name evidence="7" type="ORF">GM50_11690</name>
</gene>
<comment type="caution">
    <text evidence="7">The sequence shown here is derived from an EMBL/GenBank/DDBJ whole genome shotgun (WGS) entry which is preliminary data.</text>
</comment>
<evidence type="ECO:0000256" key="1">
    <source>
        <dbReference type="ARBA" id="ARBA00000142"/>
    </source>
</evidence>
<dbReference type="NCBIfam" id="TIGR00091">
    <property type="entry name" value="tRNA (guanosine(46)-N7)-methyltransferase TrmB"/>
    <property type="match status" value="1"/>
</dbReference>
<dbReference type="SUPFAM" id="SSF53335">
    <property type="entry name" value="S-adenosyl-L-methionine-dependent methyltransferases"/>
    <property type="match status" value="1"/>
</dbReference>